<evidence type="ECO:0008006" key="4">
    <source>
        <dbReference type="Google" id="ProtNLM"/>
    </source>
</evidence>
<dbReference type="InterPro" id="IPR016162">
    <property type="entry name" value="Ald_DH_N"/>
</dbReference>
<dbReference type="InterPro" id="IPR016161">
    <property type="entry name" value="Ald_DH/histidinol_DH"/>
</dbReference>
<dbReference type="GO" id="GO:0005737">
    <property type="term" value="C:cytoplasm"/>
    <property type="evidence" value="ECO:0007669"/>
    <property type="project" value="TreeGrafter"/>
</dbReference>
<dbReference type="PANTHER" id="PTHR43570">
    <property type="entry name" value="ALDEHYDE DEHYDROGENASE"/>
    <property type="match status" value="1"/>
</dbReference>
<dbReference type="SUPFAM" id="SSF53720">
    <property type="entry name" value="ALDH-like"/>
    <property type="match status" value="1"/>
</dbReference>
<dbReference type="InterPro" id="IPR012394">
    <property type="entry name" value="Aldehyde_DH_NAD(P)"/>
</dbReference>
<evidence type="ECO:0000256" key="1">
    <source>
        <dbReference type="ARBA" id="ARBA00023002"/>
    </source>
</evidence>
<sequence>MAESVEMTVFEGKDALNMAEELRVSFGSGKTRSYEWRISQLKAIINIISSHEPQILKALHSDLSKPEIEAYIQEREIHKKYTV</sequence>
<protein>
    <recommendedName>
        <fullName evidence="4">Aldehyde dehydrogenase</fullName>
    </recommendedName>
</protein>
<comment type="caution">
    <text evidence="2">The sequence shown here is derived from an EMBL/GenBank/DDBJ whole genome shotgun (WGS) entry which is preliminary data.</text>
</comment>
<reference evidence="2 3" key="1">
    <citation type="journal article" date="2020" name="bioRxiv">
        <title>Sequence and annotation of 42 cannabis genomes reveals extensive copy number variation in cannabinoid synthesis and pathogen resistance genes.</title>
        <authorList>
            <person name="Mckernan K.J."/>
            <person name="Helbert Y."/>
            <person name="Kane L.T."/>
            <person name="Ebling H."/>
            <person name="Zhang L."/>
            <person name="Liu B."/>
            <person name="Eaton Z."/>
            <person name="Mclaughlin S."/>
            <person name="Kingan S."/>
            <person name="Baybayan P."/>
            <person name="Concepcion G."/>
            <person name="Jordan M."/>
            <person name="Riva A."/>
            <person name="Barbazuk W."/>
            <person name="Harkins T."/>
        </authorList>
    </citation>
    <scope>NUCLEOTIDE SEQUENCE [LARGE SCALE GENOMIC DNA]</scope>
    <source>
        <strain evidence="3">cv. Jamaican Lion 4</strain>
        <tissue evidence="2">Leaf</tissue>
    </source>
</reference>
<dbReference type="Gene3D" id="3.40.605.10">
    <property type="entry name" value="Aldehyde Dehydrogenase, Chain A, domain 1"/>
    <property type="match status" value="1"/>
</dbReference>
<dbReference type="GO" id="GO:0006081">
    <property type="term" value="P:aldehyde metabolic process"/>
    <property type="evidence" value="ECO:0007669"/>
    <property type="project" value="InterPro"/>
</dbReference>
<accession>A0A7J6EJN6</accession>
<dbReference type="AlphaFoldDB" id="A0A7J6EJN6"/>
<gene>
    <name evidence="2" type="ORF">F8388_014362</name>
</gene>
<keyword evidence="1" id="KW-0560">Oxidoreductase</keyword>
<evidence type="ECO:0000313" key="2">
    <source>
        <dbReference type="EMBL" id="KAF4358591.1"/>
    </source>
</evidence>
<name>A0A7J6EJN6_CANSA</name>
<dbReference type="GO" id="GO:0004029">
    <property type="term" value="F:aldehyde dehydrogenase (NAD+) activity"/>
    <property type="evidence" value="ECO:0007669"/>
    <property type="project" value="TreeGrafter"/>
</dbReference>
<proteinExistence type="predicted"/>
<organism evidence="2 3">
    <name type="scientific">Cannabis sativa</name>
    <name type="common">Hemp</name>
    <name type="synonym">Marijuana</name>
    <dbReference type="NCBI Taxonomy" id="3483"/>
    <lineage>
        <taxon>Eukaryota</taxon>
        <taxon>Viridiplantae</taxon>
        <taxon>Streptophyta</taxon>
        <taxon>Embryophyta</taxon>
        <taxon>Tracheophyta</taxon>
        <taxon>Spermatophyta</taxon>
        <taxon>Magnoliopsida</taxon>
        <taxon>eudicotyledons</taxon>
        <taxon>Gunneridae</taxon>
        <taxon>Pentapetalae</taxon>
        <taxon>rosids</taxon>
        <taxon>fabids</taxon>
        <taxon>Rosales</taxon>
        <taxon>Cannabaceae</taxon>
        <taxon>Cannabis</taxon>
    </lineage>
</organism>
<dbReference type="PANTHER" id="PTHR43570:SF16">
    <property type="entry name" value="ALDEHYDE DEHYDROGENASE TYPE III, ISOFORM Q"/>
    <property type="match status" value="1"/>
</dbReference>
<dbReference type="EMBL" id="JAATIP010000224">
    <property type="protein sequence ID" value="KAF4358591.1"/>
    <property type="molecule type" value="Genomic_DNA"/>
</dbReference>
<dbReference type="Proteomes" id="UP000525078">
    <property type="component" value="Unassembled WGS sequence"/>
</dbReference>
<evidence type="ECO:0000313" key="3">
    <source>
        <dbReference type="Proteomes" id="UP000525078"/>
    </source>
</evidence>